<evidence type="ECO:0000313" key="2">
    <source>
        <dbReference type="EMBL" id="ALP52991.1"/>
    </source>
</evidence>
<evidence type="ECO:0000256" key="1">
    <source>
        <dbReference type="SAM" id="Phobius"/>
    </source>
</evidence>
<keyword evidence="1" id="KW-1133">Transmembrane helix</keyword>
<dbReference type="STRING" id="1748243.Tel_07380"/>
<dbReference type="InterPro" id="IPR008620">
    <property type="entry name" value="FixH"/>
</dbReference>
<dbReference type="Pfam" id="PF05751">
    <property type="entry name" value="FixH"/>
    <property type="match status" value="1"/>
</dbReference>
<gene>
    <name evidence="2" type="ORF">Tel_07380</name>
</gene>
<evidence type="ECO:0008006" key="4">
    <source>
        <dbReference type="Google" id="ProtNLM"/>
    </source>
</evidence>
<accession>A0A0S2TCX8</accession>
<dbReference type="EMBL" id="CP013099">
    <property type="protein sequence ID" value="ALP52991.1"/>
    <property type="molecule type" value="Genomic_DNA"/>
</dbReference>
<name>A0A0S2TCX8_9GAMM</name>
<dbReference type="KEGG" id="tee:Tel_07380"/>
<dbReference type="Proteomes" id="UP000055136">
    <property type="component" value="Chromosome"/>
</dbReference>
<protein>
    <recommendedName>
        <fullName evidence="4">Nitrogen fixation protein FixH</fullName>
    </recommendedName>
</protein>
<keyword evidence="1" id="KW-0472">Membrane</keyword>
<dbReference type="AlphaFoldDB" id="A0A0S2TCX8"/>
<sequence>MANETKQEPAWRNPWVWTLASIMGVTLLVNITLITIAFLEPPGLVVDDYYEKGKSYLYNKAQREKDLARLAWDLELDLPKSPQLAEPQPYLVRAVDRNGRPIEGARAEFAAFRPVEHGHDFVVAMQDVGAGYYAANVDFGLPGNWDLIVTVQQGEDKLDIAERIFIDD</sequence>
<organism evidence="2 3">
    <name type="scientific">Candidatus Tenderia electrophaga</name>
    <dbReference type="NCBI Taxonomy" id="1748243"/>
    <lineage>
        <taxon>Bacteria</taxon>
        <taxon>Pseudomonadati</taxon>
        <taxon>Pseudomonadota</taxon>
        <taxon>Gammaproteobacteria</taxon>
        <taxon>Candidatus Tenderiales</taxon>
        <taxon>Candidatus Tenderiaceae</taxon>
        <taxon>Candidatus Tenderia</taxon>
    </lineage>
</organism>
<reference evidence="2" key="1">
    <citation type="submission" date="2015-10" db="EMBL/GenBank/DDBJ databases">
        <title>Description of Candidatus Tenderia electrophaga gen. nov, sp. nov., an Uncultivated Electroautotroph from a Biocathode Enrichment.</title>
        <authorList>
            <person name="Eddie B.J."/>
            <person name="Malanoski A.P."/>
            <person name="Wang Z."/>
            <person name="Hall R.J."/>
            <person name="Oh S.D."/>
            <person name="Heiner C."/>
            <person name="Lin B."/>
            <person name="Strycharz-Glaven S.M."/>
        </authorList>
    </citation>
    <scope>NUCLEOTIDE SEQUENCE [LARGE SCALE GENOMIC DNA]</scope>
    <source>
        <strain evidence="2">NRL1</strain>
    </source>
</reference>
<keyword evidence="3" id="KW-1185">Reference proteome</keyword>
<keyword evidence="1" id="KW-0812">Transmembrane</keyword>
<evidence type="ECO:0000313" key="3">
    <source>
        <dbReference type="Proteomes" id="UP000055136"/>
    </source>
</evidence>
<feature type="transmembrane region" description="Helical" evidence="1">
    <location>
        <begin position="15"/>
        <end position="39"/>
    </location>
</feature>
<proteinExistence type="predicted"/>